<evidence type="ECO:0000256" key="1">
    <source>
        <dbReference type="SAM" id="MobiDB-lite"/>
    </source>
</evidence>
<proteinExistence type="predicted"/>
<feature type="compositionally biased region" description="Basic and acidic residues" evidence="1">
    <location>
        <begin position="1"/>
        <end position="14"/>
    </location>
</feature>
<feature type="compositionally biased region" description="Basic residues" evidence="1">
    <location>
        <begin position="15"/>
        <end position="25"/>
    </location>
</feature>
<dbReference type="GeneID" id="37079081"/>
<feature type="region of interest" description="Disordered" evidence="1">
    <location>
        <begin position="1"/>
        <end position="32"/>
    </location>
</feature>
<sequence>MERHLEVQFKDRTEPHRRRSGKHQASRLPSSLFDDTTDTMRFTTSYNLTQELVQADGYHDIFTTGTYVNNNQVLRKAIDIHNENIEKAKAEAKSESWSIDTIVQPWPKLFWNILSPRAAMYSA</sequence>
<evidence type="ECO:0000313" key="3">
    <source>
        <dbReference type="Proteomes" id="UP000248349"/>
    </source>
</evidence>
<dbReference type="STRING" id="1450539.A0A318ZWT2"/>
<evidence type="ECO:0000313" key="2">
    <source>
        <dbReference type="EMBL" id="PYH48773.1"/>
    </source>
</evidence>
<dbReference type="Proteomes" id="UP000248349">
    <property type="component" value="Unassembled WGS sequence"/>
</dbReference>
<accession>A0A318ZWT2</accession>
<dbReference type="RefSeq" id="XP_025434755.1">
    <property type="nucleotide sequence ID" value="XM_025577852.1"/>
</dbReference>
<organism evidence="2 3">
    <name type="scientific">Aspergillus saccharolyticus JOP 1030-1</name>
    <dbReference type="NCBI Taxonomy" id="1450539"/>
    <lineage>
        <taxon>Eukaryota</taxon>
        <taxon>Fungi</taxon>
        <taxon>Dikarya</taxon>
        <taxon>Ascomycota</taxon>
        <taxon>Pezizomycotina</taxon>
        <taxon>Eurotiomycetes</taxon>
        <taxon>Eurotiomycetidae</taxon>
        <taxon>Eurotiales</taxon>
        <taxon>Aspergillaceae</taxon>
        <taxon>Aspergillus</taxon>
        <taxon>Aspergillus subgen. Circumdati</taxon>
    </lineage>
</organism>
<gene>
    <name evidence="2" type="ORF">BP01DRAFT_388626</name>
</gene>
<name>A0A318ZWT2_9EURO</name>
<protein>
    <submittedName>
        <fullName evidence="2">Uncharacterized protein</fullName>
    </submittedName>
</protein>
<dbReference type="AlphaFoldDB" id="A0A318ZWT2"/>
<keyword evidence="3" id="KW-1185">Reference proteome</keyword>
<dbReference type="EMBL" id="KZ821220">
    <property type="protein sequence ID" value="PYH48773.1"/>
    <property type="molecule type" value="Genomic_DNA"/>
</dbReference>
<reference evidence="2 3" key="1">
    <citation type="submission" date="2016-12" db="EMBL/GenBank/DDBJ databases">
        <title>The genomes of Aspergillus section Nigri reveals drivers in fungal speciation.</title>
        <authorList>
            <consortium name="DOE Joint Genome Institute"/>
            <person name="Vesth T.C."/>
            <person name="Nybo J."/>
            <person name="Theobald S."/>
            <person name="Brandl J."/>
            <person name="Frisvad J.C."/>
            <person name="Nielsen K.F."/>
            <person name="Lyhne E.K."/>
            <person name="Kogle M.E."/>
            <person name="Kuo A."/>
            <person name="Riley R."/>
            <person name="Clum A."/>
            <person name="Nolan M."/>
            <person name="Lipzen A."/>
            <person name="Salamov A."/>
            <person name="Henrissat B."/>
            <person name="Wiebenga A."/>
            <person name="De Vries R.P."/>
            <person name="Grigoriev I.V."/>
            <person name="Mortensen U.H."/>
            <person name="Andersen M.R."/>
            <person name="Baker S.E."/>
        </authorList>
    </citation>
    <scope>NUCLEOTIDE SEQUENCE [LARGE SCALE GENOMIC DNA]</scope>
    <source>
        <strain evidence="2 3">JOP 1030-1</strain>
    </source>
</reference>